<dbReference type="InterPro" id="IPR057326">
    <property type="entry name" value="KR_dom"/>
</dbReference>
<reference evidence="5 6" key="1">
    <citation type="submission" date="2017-11" db="EMBL/GenBank/DDBJ databases">
        <title>Draft Genome Sequence of Methylobacter psychrotolerans Sph1T, an Obligate Methanotroph from Low-Temperature Environments.</title>
        <authorList>
            <person name="Oshkin I.Y."/>
            <person name="Miroshnikov K."/>
            <person name="Belova S.E."/>
            <person name="Korzhenkov A."/>
            <person name="Toshchakov S.V."/>
            <person name="Dedysh S.N."/>
        </authorList>
    </citation>
    <scope>NUCLEOTIDE SEQUENCE [LARGE SCALE GENOMIC DNA]</scope>
    <source>
        <strain evidence="5 6">Sph1</strain>
    </source>
</reference>
<proteinExistence type="inferred from homology"/>
<dbReference type="InterPro" id="IPR036291">
    <property type="entry name" value="NAD(P)-bd_dom_sf"/>
</dbReference>
<keyword evidence="2" id="KW-0560">Oxidoreductase</keyword>
<gene>
    <name evidence="5" type="ORF">AADEFJLK_00733</name>
</gene>
<evidence type="ECO:0000313" key="5">
    <source>
        <dbReference type="EMBL" id="POZ53695.1"/>
    </source>
</evidence>
<dbReference type="SUPFAM" id="SSF51735">
    <property type="entry name" value="NAD(P)-binding Rossmann-fold domains"/>
    <property type="match status" value="1"/>
</dbReference>
<dbReference type="EMBL" id="PGFZ01000001">
    <property type="protein sequence ID" value="POZ53695.1"/>
    <property type="molecule type" value="Genomic_DNA"/>
</dbReference>
<evidence type="ECO:0000259" key="4">
    <source>
        <dbReference type="SMART" id="SM00822"/>
    </source>
</evidence>
<dbReference type="InterPro" id="IPR002347">
    <property type="entry name" value="SDR_fam"/>
</dbReference>
<dbReference type="Proteomes" id="UP000237423">
    <property type="component" value="Unassembled WGS sequence"/>
</dbReference>
<comment type="similarity">
    <text evidence="1 3">Belongs to the short-chain dehydrogenases/reductases (SDR) family.</text>
</comment>
<dbReference type="Gene3D" id="3.40.50.720">
    <property type="entry name" value="NAD(P)-binding Rossmann-like Domain"/>
    <property type="match status" value="1"/>
</dbReference>
<dbReference type="PRINTS" id="PR00080">
    <property type="entry name" value="SDRFAMILY"/>
</dbReference>
<dbReference type="PANTHER" id="PTHR44169">
    <property type="entry name" value="NADPH-DEPENDENT 1-ACYLDIHYDROXYACETONE PHOSPHATE REDUCTASE"/>
    <property type="match status" value="1"/>
</dbReference>
<name>A0A2S5CSB4_9GAMM</name>
<dbReference type="SMART" id="SM00822">
    <property type="entry name" value="PKS_KR"/>
    <property type="match status" value="1"/>
</dbReference>
<evidence type="ECO:0000256" key="2">
    <source>
        <dbReference type="ARBA" id="ARBA00023002"/>
    </source>
</evidence>
<feature type="domain" description="Ketoreductase" evidence="4">
    <location>
        <begin position="3"/>
        <end position="189"/>
    </location>
</feature>
<dbReference type="PANTHER" id="PTHR44169:SF6">
    <property type="entry name" value="NADPH-DEPENDENT 1-ACYLDIHYDROXYACETONE PHOSPHATE REDUCTASE"/>
    <property type="match status" value="1"/>
</dbReference>
<dbReference type="GO" id="GO:0016491">
    <property type="term" value="F:oxidoreductase activity"/>
    <property type="evidence" value="ECO:0007669"/>
    <property type="project" value="UniProtKB-KW"/>
</dbReference>
<sequence>MKNTVLITGVSSGIGEAIAQTCIDSGYRVFGTLRTAADAVRCQAKWGELFVPLLADVRDEAALRQAVVTVEAALAGRPLNVIVNNAGIVMPAPLQLQPLDDIQTMLEVNVLAPVRVIQAFLPLLGADSAGIRPKIVNISSVSGQLAMPFLGGYTASKHALEGLSYSLRRELLLLGIDVVVVAPGSVRTPIWAKAATPNFFPGSCYEQPFKKFIAISLAGEKKGLSPLVIAKLVLNIMQAKRPKVRYNPVPQKFANFYLPKLLPARLLDRLLFVLLGEGKSG</sequence>
<dbReference type="Pfam" id="PF00106">
    <property type="entry name" value="adh_short"/>
    <property type="match status" value="1"/>
</dbReference>
<comment type="caution">
    <text evidence="5">The sequence shown here is derived from an EMBL/GenBank/DDBJ whole genome shotgun (WGS) entry which is preliminary data.</text>
</comment>
<dbReference type="PRINTS" id="PR00081">
    <property type="entry name" value="GDHRDH"/>
</dbReference>
<protein>
    <submittedName>
        <fullName evidence="5">Short-chain dehydrogenase</fullName>
    </submittedName>
</protein>
<evidence type="ECO:0000256" key="3">
    <source>
        <dbReference type="RuleBase" id="RU000363"/>
    </source>
</evidence>
<organism evidence="5 6">
    <name type="scientific">Methylovulum psychrotolerans</name>
    <dbReference type="NCBI Taxonomy" id="1704499"/>
    <lineage>
        <taxon>Bacteria</taxon>
        <taxon>Pseudomonadati</taxon>
        <taxon>Pseudomonadota</taxon>
        <taxon>Gammaproteobacteria</taxon>
        <taxon>Methylococcales</taxon>
        <taxon>Methylococcaceae</taxon>
        <taxon>Methylovulum</taxon>
    </lineage>
</organism>
<evidence type="ECO:0000256" key="1">
    <source>
        <dbReference type="ARBA" id="ARBA00006484"/>
    </source>
</evidence>
<dbReference type="RefSeq" id="WP_103973323.1">
    <property type="nucleotide sequence ID" value="NZ_PGFZ01000001.1"/>
</dbReference>
<accession>A0A2S5CSB4</accession>
<dbReference type="InterPro" id="IPR020904">
    <property type="entry name" value="Sc_DH/Rdtase_CS"/>
</dbReference>
<dbReference type="PROSITE" id="PS00061">
    <property type="entry name" value="ADH_SHORT"/>
    <property type="match status" value="1"/>
</dbReference>
<dbReference type="AlphaFoldDB" id="A0A2S5CSB4"/>
<evidence type="ECO:0000313" key="6">
    <source>
        <dbReference type="Proteomes" id="UP000237423"/>
    </source>
</evidence>